<accession>A0A067M6M5</accession>
<evidence type="ECO:0000313" key="3">
    <source>
        <dbReference type="Proteomes" id="UP000027195"/>
    </source>
</evidence>
<organism evidence="2 3">
    <name type="scientific">Botryobasidium botryosum (strain FD-172 SS1)</name>
    <dbReference type="NCBI Taxonomy" id="930990"/>
    <lineage>
        <taxon>Eukaryota</taxon>
        <taxon>Fungi</taxon>
        <taxon>Dikarya</taxon>
        <taxon>Basidiomycota</taxon>
        <taxon>Agaricomycotina</taxon>
        <taxon>Agaricomycetes</taxon>
        <taxon>Cantharellales</taxon>
        <taxon>Botryobasidiaceae</taxon>
        <taxon>Botryobasidium</taxon>
    </lineage>
</organism>
<evidence type="ECO:0000313" key="2">
    <source>
        <dbReference type="EMBL" id="KDQ07241.1"/>
    </source>
</evidence>
<gene>
    <name evidence="2" type="ORF">BOTBODRAFT_38945</name>
</gene>
<feature type="transmembrane region" description="Helical" evidence="1">
    <location>
        <begin position="103"/>
        <end position="125"/>
    </location>
</feature>
<dbReference type="InParanoid" id="A0A067M6M5"/>
<keyword evidence="1" id="KW-0472">Membrane</keyword>
<sequence length="171" mass="18057">MAPTSYQPIARSMDLAPADPEKASPSSRCQHQIHGDSRSRLAWIIAIASLMVFTLFAFFSDLECGPDGVGFGAGGGVFKRATEPTTDITRSGRTQSSFVRRKLYLIVVFVGLFVCLVLAVMLSAWCCKGAFQNPLCCPCYVCACCGGLACLECISCGLCAEGLEGGGGGTY</sequence>
<dbReference type="EMBL" id="KL198111">
    <property type="protein sequence ID" value="KDQ07241.1"/>
    <property type="molecule type" value="Genomic_DNA"/>
</dbReference>
<keyword evidence="1" id="KW-1133">Transmembrane helix</keyword>
<dbReference type="Proteomes" id="UP000027195">
    <property type="component" value="Unassembled WGS sequence"/>
</dbReference>
<keyword evidence="3" id="KW-1185">Reference proteome</keyword>
<dbReference type="HOGENOM" id="CLU_096572_1_0_1"/>
<dbReference type="AlphaFoldDB" id="A0A067M6M5"/>
<evidence type="ECO:0008006" key="4">
    <source>
        <dbReference type="Google" id="ProtNLM"/>
    </source>
</evidence>
<keyword evidence="1" id="KW-0812">Transmembrane</keyword>
<reference evidence="3" key="1">
    <citation type="journal article" date="2014" name="Proc. Natl. Acad. Sci. U.S.A.">
        <title>Extensive sampling of basidiomycete genomes demonstrates inadequacy of the white-rot/brown-rot paradigm for wood decay fungi.</title>
        <authorList>
            <person name="Riley R."/>
            <person name="Salamov A.A."/>
            <person name="Brown D.W."/>
            <person name="Nagy L.G."/>
            <person name="Floudas D."/>
            <person name="Held B.W."/>
            <person name="Levasseur A."/>
            <person name="Lombard V."/>
            <person name="Morin E."/>
            <person name="Otillar R."/>
            <person name="Lindquist E.A."/>
            <person name="Sun H."/>
            <person name="LaButti K.M."/>
            <person name="Schmutz J."/>
            <person name="Jabbour D."/>
            <person name="Luo H."/>
            <person name="Baker S.E."/>
            <person name="Pisabarro A.G."/>
            <person name="Walton J.D."/>
            <person name="Blanchette R.A."/>
            <person name="Henrissat B."/>
            <person name="Martin F."/>
            <person name="Cullen D."/>
            <person name="Hibbett D.S."/>
            <person name="Grigoriev I.V."/>
        </authorList>
    </citation>
    <scope>NUCLEOTIDE SEQUENCE [LARGE SCALE GENOMIC DNA]</scope>
    <source>
        <strain evidence="3">FD-172 SS1</strain>
    </source>
</reference>
<protein>
    <recommendedName>
        <fullName evidence="4">Transmembrane protein</fullName>
    </recommendedName>
</protein>
<dbReference type="OrthoDB" id="3006091at2759"/>
<feature type="transmembrane region" description="Helical" evidence="1">
    <location>
        <begin position="41"/>
        <end position="59"/>
    </location>
</feature>
<name>A0A067M6M5_BOTB1</name>
<proteinExistence type="predicted"/>
<evidence type="ECO:0000256" key="1">
    <source>
        <dbReference type="SAM" id="Phobius"/>
    </source>
</evidence>